<dbReference type="InParanoid" id="A0A6P8SE45"/>
<name>A0A6P8SE45_GEOSA</name>
<reference evidence="7" key="1">
    <citation type="submission" date="2025-08" db="UniProtKB">
        <authorList>
            <consortium name="RefSeq"/>
        </authorList>
    </citation>
    <scope>IDENTIFICATION</scope>
</reference>
<dbReference type="OrthoDB" id="425114at2759"/>
<keyword evidence="6" id="KW-1185">Reference proteome</keyword>
<evidence type="ECO:0000256" key="5">
    <source>
        <dbReference type="SAM" id="MobiDB-lite"/>
    </source>
</evidence>
<dbReference type="InterPro" id="IPR015421">
    <property type="entry name" value="PyrdxlP-dep_Trfase_major"/>
</dbReference>
<dbReference type="InterPro" id="IPR050103">
    <property type="entry name" value="Class-III_PLP-dep_AT"/>
</dbReference>
<evidence type="ECO:0000313" key="7">
    <source>
        <dbReference type="RefSeq" id="XP_033817005.1"/>
    </source>
</evidence>
<dbReference type="Gene3D" id="3.40.640.10">
    <property type="entry name" value="Type I PLP-dependent aspartate aminotransferase-like (Major domain)"/>
    <property type="match status" value="1"/>
</dbReference>
<keyword evidence="4" id="KW-0808">Transferase</keyword>
<dbReference type="GO" id="GO:0042802">
    <property type="term" value="F:identical protein binding"/>
    <property type="evidence" value="ECO:0007669"/>
    <property type="project" value="TreeGrafter"/>
</dbReference>
<dbReference type="AlphaFoldDB" id="A0A6P8SE45"/>
<dbReference type="Pfam" id="PF00202">
    <property type="entry name" value="Aminotran_3"/>
    <property type="match status" value="1"/>
</dbReference>
<feature type="compositionally biased region" description="Basic residues" evidence="5">
    <location>
        <begin position="22"/>
        <end position="33"/>
    </location>
</feature>
<comment type="pathway">
    <text evidence="4">Amino-acid biosynthesis; L-proline biosynthesis; L-glutamate 5-semialdehyde from L-ornithine: step 1/1.</text>
</comment>
<evidence type="ECO:0000256" key="1">
    <source>
        <dbReference type="ARBA" id="ARBA00001933"/>
    </source>
</evidence>
<comment type="catalytic activity">
    <reaction evidence="4">
        <text>a 2-oxocarboxylate + L-ornithine = L-glutamate 5-semialdehyde + an L-alpha-amino acid</text>
        <dbReference type="Rhea" id="RHEA:13877"/>
        <dbReference type="ChEBI" id="CHEBI:35179"/>
        <dbReference type="ChEBI" id="CHEBI:46911"/>
        <dbReference type="ChEBI" id="CHEBI:58066"/>
        <dbReference type="ChEBI" id="CHEBI:59869"/>
        <dbReference type="EC" id="2.6.1.13"/>
    </reaction>
</comment>
<sequence>MTESKYDWTLKSGSVPAVVPGKLHRKGGGKLRKQSSQAKPQSQIEQLDVSAVLADDEIMLTIKPGQHGSTYSGNPLACRVALAALDVMEEEKMAENAEYMGQWLRAELMKTPSDIVTRVRGKGLLNAIVIKETKDCDAWKVCLQLCDNGLLAKPTHGHIIRLAPPLTISEDELQECIDIIHKTLLSF</sequence>
<gene>
    <name evidence="7" type="primary">LOC117367965</name>
</gene>
<dbReference type="GO" id="GO:0010121">
    <property type="term" value="P:L-arginine catabolic process to proline via ornithine"/>
    <property type="evidence" value="ECO:0007669"/>
    <property type="project" value="TreeGrafter"/>
</dbReference>
<dbReference type="EC" id="2.6.1.13" evidence="4"/>
<keyword evidence="3 4" id="KW-0663">Pyridoxal phosphate</keyword>
<dbReference type="PANTHER" id="PTHR11986:SF18">
    <property type="entry name" value="ORNITHINE AMINOTRANSFERASE, MITOCHONDRIAL"/>
    <property type="match status" value="1"/>
</dbReference>
<dbReference type="GO" id="GO:0005737">
    <property type="term" value="C:cytoplasm"/>
    <property type="evidence" value="ECO:0007669"/>
    <property type="project" value="TreeGrafter"/>
</dbReference>
<comment type="cofactor">
    <cofactor evidence="1 4">
        <name>pyridoxal 5'-phosphate</name>
        <dbReference type="ChEBI" id="CHEBI:597326"/>
    </cofactor>
</comment>
<dbReference type="GeneID" id="117367965"/>
<protein>
    <recommendedName>
        <fullName evidence="4">Ornithine aminotransferase</fullName>
        <ecNumber evidence="4">2.6.1.13</ecNumber>
    </recommendedName>
</protein>
<dbReference type="InterPro" id="IPR005814">
    <property type="entry name" value="Aminotrans_3"/>
</dbReference>
<dbReference type="GO" id="GO:0019544">
    <property type="term" value="P:L-arginine catabolic process to L-glutamate"/>
    <property type="evidence" value="ECO:0007669"/>
    <property type="project" value="TreeGrafter"/>
</dbReference>
<dbReference type="InterPro" id="IPR015422">
    <property type="entry name" value="PyrdxlP-dep_Trfase_small"/>
</dbReference>
<dbReference type="GO" id="GO:0030170">
    <property type="term" value="F:pyridoxal phosphate binding"/>
    <property type="evidence" value="ECO:0007669"/>
    <property type="project" value="InterPro"/>
</dbReference>
<comment type="similarity">
    <text evidence="2 4">Belongs to the class-III pyridoxal-phosphate-dependent aminotransferase family.</text>
</comment>
<evidence type="ECO:0000256" key="3">
    <source>
        <dbReference type="ARBA" id="ARBA00022898"/>
    </source>
</evidence>
<dbReference type="GO" id="GO:0004587">
    <property type="term" value="F:ornithine aminotransferase activity"/>
    <property type="evidence" value="ECO:0007669"/>
    <property type="project" value="UniProtKB-EC"/>
</dbReference>
<evidence type="ECO:0000256" key="4">
    <source>
        <dbReference type="RuleBase" id="RU365036"/>
    </source>
</evidence>
<dbReference type="PANTHER" id="PTHR11986">
    <property type="entry name" value="AMINOTRANSFERASE CLASS III"/>
    <property type="match status" value="1"/>
</dbReference>
<dbReference type="Gene3D" id="3.90.1150.10">
    <property type="entry name" value="Aspartate Aminotransferase, domain 1"/>
    <property type="match status" value="1"/>
</dbReference>
<dbReference type="SUPFAM" id="SSF53383">
    <property type="entry name" value="PLP-dependent transferases"/>
    <property type="match status" value="1"/>
</dbReference>
<dbReference type="InterPro" id="IPR015424">
    <property type="entry name" value="PyrdxlP-dep_Trfase"/>
</dbReference>
<evidence type="ECO:0000313" key="6">
    <source>
        <dbReference type="Proteomes" id="UP000515159"/>
    </source>
</evidence>
<dbReference type="FunFam" id="3.90.1150.10:FF:000152">
    <property type="entry name" value="Ornithine aminotransferase"/>
    <property type="match status" value="1"/>
</dbReference>
<dbReference type="Proteomes" id="UP000515159">
    <property type="component" value="Chromosome 1"/>
</dbReference>
<dbReference type="KEGG" id="gsh:117367965"/>
<feature type="region of interest" description="Disordered" evidence="5">
    <location>
        <begin position="19"/>
        <end position="40"/>
    </location>
</feature>
<keyword evidence="4" id="KW-0032">Aminotransferase</keyword>
<evidence type="ECO:0000256" key="2">
    <source>
        <dbReference type="ARBA" id="ARBA00008954"/>
    </source>
</evidence>
<dbReference type="RefSeq" id="XP_033817005.1">
    <property type="nucleotide sequence ID" value="XM_033961114.1"/>
</dbReference>
<organism evidence="6 7">
    <name type="scientific">Geotrypetes seraphini</name>
    <name type="common">Gaboon caecilian</name>
    <name type="synonym">Caecilia seraphini</name>
    <dbReference type="NCBI Taxonomy" id="260995"/>
    <lineage>
        <taxon>Eukaryota</taxon>
        <taxon>Metazoa</taxon>
        <taxon>Chordata</taxon>
        <taxon>Craniata</taxon>
        <taxon>Vertebrata</taxon>
        <taxon>Euteleostomi</taxon>
        <taxon>Amphibia</taxon>
        <taxon>Gymnophiona</taxon>
        <taxon>Geotrypetes</taxon>
    </lineage>
</organism>
<proteinExistence type="inferred from homology"/>
<accession>A0A6P8SE45</accession>